<dbReference type="Proteomes" id="UP000193380">
    <property type="component" value="Unassembled WGS sequence"/>
</dbReference>
<name>A0A060YII5_ONCMY</name>
<reference evidence="2" key="2">
    <citation type="submission" date="2014-03" db="EMBL/GenBank/DDBJ databases">
        <authorList>
            <person name="Genoscope - CEA"/>
        </authorList>
    </citation>
    <scope>NUCLEOTIDE SEQUENCE</scope>
</reference>
<organism evidence="2 3">
    <name type="scientific">Oncorhynchus mykiss</name>
    <name type="common">Rainbow trout</name>
    <name type="synonym">Salmo gairdneri</name>
    <dbReference type="NCBI Taxonomy" id="8022"/>
    <lineage>
        <taxon>Eukaryota</taxon>
        <taxon>Metazoa</taxon>
        <taxon>Chordata</taxon>
        <taxon>Craniata</taxon>
        <taxon>Vertebrata</taxon>
        <taxon>Euteleostomi</taxon>
        <taxon>Actinopterygii</taxon>
        <taxon>Neopterygii</taxon>
        <taxon>Teleostei</taxon>
        <taxon>Protacanthopterygii</taxon>
        <taxon>Salmoniformes</taxon>
        <taxon>Salmonidae</taxon>
        <taxon>Salmoninae</taxon>
        <taxon>Oncorhynchus</taxon>
    </lineage>
</organism>
<reference evidence="2" key="1">
    <citation type="journal article" date="2014" name="Nat. Commun.">
        <title>The rainbow trout genome provides novel insights into evolution after whole-genome duplication in vertebrates.</title>
        <authorList>
            <person name="Berthelot C."/>
            <person name="Brunet F."/>
            <person name="Chalopin D."/>
            <person name="Juanchich A."/>
            <person name="Bernard M."/>
            <person name="Noel B."/>
            <person name="Bento P."/>
            <person name="Da Silva C."/>
            <person name="Labadie K."/>
            <person name="Alberti A."/>
            <person name="Aury J.M."/>
            <person name="Louis A."/>
            <person name="Dehais P."/>
            <person name="Bardou P."/>
            <person name="Montfort J."/>
            <person name="Klopp C."/>
            <person name="Cabau C."/>
            <person name="Gaspin C."/>
            <person name="Thorgaard G.H."/>
            <person name="Boussaha M."/>
            <person name="Quillet E."/>
            <person name="Guyomard R."/>
            <person name="Galiana D."/>
            <person name="Bobe J."/>
            <person name="Volff J.N."/>
            <person name="Genet C."/>
            <person name="Wincker P."/>
            <person name="Jaillon O."/>
            <person name="Roest Crollius H."/>
            <person name="Guiguen Y."/>
        </authorList>
    </citation>
    <scope>NUCLEOTIDE SEQUENCE [LARGE SCALE GENOMIC DNA]</scope>
</reference>
<feature type="region of interest" description="Disordered" evidence="1">
    <location>
        <begin position="1"/>
        <end position="87"/>
    </location>
</feature>
<dbReference type="STRING" id="8022.A0A060YII5"/>
<feature type="compositionally biased region" description="Low complexity" evidence="1">
    <location>
        <begin position="45"/>
        <end position="58"/>
    </location>
</feature>
<proteinExistence type="predicted"/>
<evidence type="ECO:0000313" key="3">
    <source>
        <dbReference type="Proteomes" id="UP000193380"/>
    </source>
</evidence>
<evidence type="ECO:0000313" key="2">
    <source>
        <dbReference type="EMBL" id="CDQ91347.1"/>
    </source>
</evidence>
<gene>
    <name evidence="2" type="ORF">GSONMT00039637001</name>
</gene>
<accession>A0A060YII5</accession>
<dbReference type="EMBL" id="FR911681">
    <property type="protein sequence ID" value="CDQ91347.1"/>
    <property type="molecule type" value="Genomic_DNA"/>
</dbReference>
<sequence>MHPRHTHAVLHPHPSHDPGLNPRFSPLLLTGVKTQIPLAHSPAGHSTHSNTHSNTHSSQSPGIHSGVKTEVEQANPPTLTPSAWPTALHTPMDIYDSGLDQDKVKAVWF</sequence>
<protein>
    <submittedName>
        <fullName evidence="2">Uncharacterized protein</fullName>
    </submittedName>
</protein>
<feature type="compositionally biased region" description="Basic residues" evidence="1">
    <location>
        <begin position="1"/>
        <end position="10"/>
    </location>
</feature>
<dbReference type="PaxDb" id="8022-A0A060YII5"/>
<evidence type="ECO:0000256" key="1">
    <source>
        <dbReference type="SAM" id="MobiDB-lite"/>
    </source>
</evidence>
<dbReference type="AlphaFoldDB" id="A0A060YII5"/>